<proteinExistence type="predicted"/>
<sequence>MASFLDELQYPFFSQYRKVEEEIFTLLDISPIAEDQLHTI</sequence>
<name>A0A3Q9RN28_9BACI</name>
<gene>
    <name evidence="1" type="ORF">BAOM_2379</name>
</gene>
<dbReference type="KEGG" id="pasa:BAOM_2379"/>
<dbReference type="Proteomes" id="UP000283095">
    <property type="component" value="Chromosome"/>
</dbReference>
<reference evidence="1 2" key="1">
    <citation type="submission" date="2018-01" db="EMBL/GenBank/DDBJ databases">
        <title>Bacillus asahii Genome sequencing and assembly.</title>
        <authorList>
            <person name="Jiang H."/>
            <person name="Feng Y."/>
            <person name="Zhao F."/>
            <person name="Lin X."/>
        </authorList>
    </citation>
    <scope>NUCLEOTIDE SEQUENCE [LARGE SCALE GENOMIC DNA]</scope>
    <source>
        <strain evidence="1 2">OM18</strain>
    </source>
</reference>
<organism evidence="1 2">
    <name type="scientific">Peribacillus asahii</name>
    <dbReference type="NCBI Taxonomy" id="228899"/>
    <lineage>
        <taxon>Bacteria</taxon>
        <taxon>Bacillati</taxon>
        <taxon>Bacillota</taxon>
        <taxon>Bacilli</taxon>
        <taxon>Bacillales</taxon>
        <taxon>Bacillaceae</taxon>
        <taxon>Peribacillus</taxon>
    </lineage>
</organism>
<dbReference type="AlphaFoldDB" id="A0A3Q9RN28"/>
<accession>A0A3Q9RN28</accession>
<evidence type="ECO:0000313" key="1">
    <source>
        <dbReference type="EMBL" id="AZV42988.1"/>
    </source>
</evidence>
<dbReference type="EMBL" id="CP026095">
    <property type="protein sequence ID" value="AZV42988.1"/>
    <property type="molecule type" value="Genomic_DNA"/>
</dbReference>
<evidence type="ECO:0000313" key="2">
    <source>
        <dbReference type="Proteomes" id="UP000283095"/>
    </source>
</evidence>
<protein>
    <submittedName>
        <fullName evidence="1">Uncharacterized protein</fullName>
    </submittedName>
</protein>